<dbReference type="InterPro" id="IPR027417">
    <property type="entry name" value="P-loop_NTPase"/>
</dbReference>
<feature type="domain" description="Heterokaryon incompatibility" evidence="1">
    <location>
        <begin position="32"/>
        <end position="115"/>
    </location>
</feature>
<evidence type="ECO:0000259" key="1">
    <source>
        <dbReference type="Pfam" id="PF06985"/>
    </source>
</evidence>
<comment type="caution">
    <text evidence="2">The sequence shown here is derived from an EMBL/GenBank/DDBJ whole genome shotgun (WGS) entry which is preliminary data.</text>
</comment>
<dbReference type="InterPro" id="IPR010730">
    <property type="entry name" value="HET"/>
</dbReference>
<protein>
    <recommendedName>
        <fullName evidence="1">Heterokaryon incompatibility domain-containing protein</fullName>
    </recommendedName>
</protein>
<dbReference type="EMBL" id="JAKLMC020000067">
    <property type="protein sequence ID" value="KAK5947785.1"/>
    <property type="molecule type" value="Genomic_DNA"/>
</dbReference>
<keyword evidence="3" id="KW-1185">Reference proteome</keyword>
<evidence type="ECO:0000313" key="3">
    <source>
        <dbReference type="Proteomes" id="UP001316803"/>
    </source>
</evidence>
<name>A0AAN8E8Q6_9EURO</name>
<dbReference type="Proteomes" id="UP001316803">
    <property type="component" value="Unassembled WGS sequence"/>
</dbReference>
<feature type="non-terminal residue" evidence="2">
    <location>
        <position position="595"/>
    </location>
</feature>
<dbReference type="Pfam" id="PF06985">
    <property type="entry name" value="HET"/>
    <property type="match status" value="1"/>
</dbReference>
<dbReference type="Gene3D" id="3.40.50.300">
    <property type="entry name" value="P-loop containing nucleotide triphosphate hydrolases"/>
    <property type="match status" value="1"/>
</dbReference>
<proteinExistence type="predicted"/>
<gene>
    <name evidence="2" type="ORF">OHC33_011180</name>
</gene>
<dbReference type="PANTHER" id="PTHR10622">
    <property type="entry name" value="HET DOMAIN-CONTAINING PROTEIN"/>
    <property type="match status" value="1"/>
</dbReference>
<evidence type="ECO:0000313" key="2">
    <source>
        <dbReference type="EMBL" id="KAK5947785.1"/>
    </source>
</evidence>
<dbReference type="AlphaFoldDB" id="A0AAN8E8Q6"/>
<accession>A0AAN8E8Q6</accession>
<reference evidence="2 3" key="1">
    <citation type="submission" date="2022-12" db="EMBL/GenBank/DDBJ databases">
        <title>Genomic features and morphological characterization of a novel Knufia sp. strain isolated from spacecraft assembly facility.</title>
        <authorList>
            <person name="Teixeira M."/>
            <person name="Chander A.M."/>
            <person name="Stajich J.E."/>
            <person name="Venkateswaran K."/>
        </authorList>
    </citation>
    <scope>NUCLEOTIDE SEQUENCE [LARGE SCALE GENOMIC DNA]</scope>
    <source>
        <strain evidence="2 3">FJI-L2-BK-P2</strain>
    </source>
</reference>
<dbReference type="PANTHER" id="PTHR10622:SF11">
    <property type="entry name" value="HET-DOMAIN-CONTAINING PROTEIN"/>
    <property type="match status" value="1"/>
</dbReference>
<organism evidence="2 3">
    <name type="scientific">Knufia fluminis</name>
    <dbReference type="NCBI Taxonomy" id="191047"/>
    <lineage>
        <taxon>Eukaryota</taxon>
        <taxon>Fungi</taxon>
        <taxon>Dikarya</taxon>
        <taxon>Ascomycota</taxon>
        <taxon>Pezizomycotina</taxon>
        <taxon>Eurotiomycetes</taxon>
        <taxon>Chaetothyriomycetidae</taxon>
        <taxon>Chaetothyriales</taxon>
        <taxon>Trichomeriaceae</taxon>
        <taxon>Knufia</taxon>
    </lineage>
</organism>
<dbReference type="SUPFAM" id="SSF52540">
    <property type="entry name" value="P-loop containing nucleoside triphosphate hydrolases"/>
    <property type="match status" value="1"/>
</dbReference>
<sequence>MRLLKREPSAGISTPNQFSLTEFRPLNIPPVYAILSHRWGTDEVTLKDVESGTAETKAGYRKLVFCAEQAARDGIVYFWIDTCCIDKANNTELSEAINSMFKWYHNATKCYVYLPDVPTHNSAGGISTTDQWESAFQKSEWFDRGWTLQELIAPRVVEFFSGEGKKRGDKKSLERRIYETTGIPVDALRGKPLSQFDEQERLSWTARRQTTIEEDAVYCLLGIFDIHMPLIYGEGRQKALARLQREIRISADPGLFVATDAPWIVPFERNPRFTGRETQLAELEGKLFANDHTSKIAITGLGGVGKTQLVLELLYGTKKKHKDCSIIWLPATNTESLHQGYLIAARQLEIPGFEDEKADVKKLVQDHLSKEVTGQWLLVFDNADDVDMWMASPSTPERQDVEGSDQRRLGQASRLIDYLPKNKRGCIIFTTRGRKAAAKFAQQNIITVPEMSEMTARELLKKCLATPNLVDHLQDVTALLTALTHLPLAIAQAAAYINANGITLADYLSLLDEKEEETIDILSEEFEDDGRYQNVKNPVATTWLISFEQIRRHDRLAAEYLSFVACINARDIPQSLLPSGPSRKRELDAIGTLTA</sequence>